<dbReference type="InterPro" id="IPR037682">
    <property type="entry name" value="TonB_C"/>
</dbReference>
<comment type="subcellular location">
    <subcellularLocation>
        <location evidence="1">Membrane</location>
        <topology evidence="1">Single-pass membrane protein</topology>
    </subcellularLocation>
</comment>
<evidence type="ECO:0000256" key="4">
    <source>
        <dbReference type="ARBA" id="ARBA00023136"/>
    </source>
</evidence>
<feature type="signal peptide" evidence="6">
    <location>
        <begin position="1"/>
        <end position="22"/>
    </location>
</feature>
<dbReference type="NCBIfam" id="TIGR01352">
    <property type="entry name" value="tonB_Cterm"/>
    <property type="match status" value="1"/>
</dbReference>
<sequence>MVRIFLSFGIAVSFLAATPASAALELEPSSEWQLRQYDDKCRMTRKFGDGEDNVTLWIDKGGSGRYVNLTAIGRPFRSPYGSRTKISFQPGEPINRGFLRSTSSKGRPVLTMFGVAPIEFAKLSVAEKGNDDSEETVDLKSSDDSEFAPPEVLEKRYNSLQSLNLSGALVQEVSLKTGGMGTMMQQLQQCATKLIETRSKTPAGETKKGKGARDRDTATWAQKIQANYPTYLLKEMAQSTVGVRVQINPEGRATFCEVLQHSGPAGFNDAACLAMIRYSRFHPAINEDGDPVWGTYQTRVTYRIN</sequence>
<dbReference type="InterPro" id="IPR006260">
    <property type="entry name" value="TonB/TolA_C"/>
</dbReference>
<evidence type="ECO:0000256" key="5">
    <source>
        <dbReference type="SAM" id="MobiDB-lite"/>
    </source>
</evidence>
<evidence type="ECO:0000313" key="8">
    <source>
        <dbReference type="EMBL" id="MBV7258491.1"/>
    </source>
</evidence>
<evidence type="ECO:0000256" key="1">
    <source>
        <dbReference type="ARBA" id="ARBA00004167"/>
    </source>
</evidence>
<dbReference type="RefSeq" id="WP_218403806.1">
    <property type="nucleotide sequence ID" value="NZ_JAGSPC010000001.1"/>
</dbReference>
<dbReference type="AlphaFoldDB" id="A0A9X1JK23"/>
<evidence type="ECO:0000259" key="7">
    <source>
        <dbReference type="PROSITE" id="PS52015"/>
    </source>
</evidence>
<dbReference type="GO" id="GO:0055085">
    <property type="term" value="P:transmembrane transport"/>
    <property type="evidence" value="ECO:0007669"/>
    <property type="project" value="InterPro"/>
</dbReference>
<comment type="caution">
    <text evidence="8">The sequence shown here is derived from an EMBL/GenBank/DDBJ whole genome shotgun (WGS) entry which is preliminary data.</text>
</comment>
<accession>A0A9X1JK23</accession>
<protein>
    <submittedName>
        <fullName evidence="8">TonB family protein</fullName>
    </submittedName>
</protein>
<evidence type="ECO:0000256" key="2">
    <source>
        <dbReference type="ARBA" id="ARBA00022692"/>
    </source>
</evidence>
<gene>
    <name evidence="8" type="ORF">KCG46_02745</name>
</gene>
<keyword evidence="4" id="KW-0472">Membrane</keyword>
<keyword evidence="3" id="KW-1133">Transmembrane helix</keyword>
<keyword evidence="9" id="KW-1185">Reference proteome</keyword>
<name>A0A9X1JK23_9SPHN</name>
<dbReference type="Pfam" id="PF03544">
    <property type="entry name" value="TonB_C"/>
    <property type="match status" value="1"/>
</dbReference>
<feature type="chain" id="PRO_5040732027" evidence="6">
    <location>
        <begin position="23"/>
        <end position="305"/>
    </location>
</feature>
<reference evidence="8" key="1">
    <citation type="submission" date="2021-04" db="EMBL/GenBank/DDBJ databases">
        <authorList>
            <person name="Pira H."/>
            <person name="Risdian C."/>
            <person name="Wink J."/>
        </authorList>
    </citation>
    <scope>NUCLEOTIDE SEQUENCE</scope>
    <source>
        <strain evidence="8">WH158</strain>
    </source>
</reference>
<organism evidence="8 9">
    <name type="scientific">Erythrobacter crassostreae</name>
    <dbReference type="NCBI Taxonomy" id="2828328"/>
    <lineage>
        <taxon>Bacteria</taxon>
        <taxon>Pseudomonadati</taxon>
        <taxon>Pseudomonadota</taxon>
        <taxon>Alphaproteobacteria</taxon>
        <taxon>Sphingomonadales</taxon>
        <taxon>Erythrobacteraceae</taxon>
        <taxon>Erythrobacter/Porphyrobacter group</taxon>
        <taxon>Erythrobacter</taxon>
    </lineage>
</organism>
<keyword evidence="6" id="KW-0732">Signal</keyword>
<evidence type="ECO:0000256" key="3">
    <source>
        <dbReference type="ARBA" id="ARBA00022989"/>
    </source>
</evidence>
<dbReference type="Proteomes" id="UP001138681">
    <property type="component" value="Unassembled WGS sequence"/>
</dbReference>
<feature type="region of interest" description="Disordered" evidence="5">
    <location>
        <begin position="127"/>
        <end position="148"/>
    </location>
</feature>
<dbReference type="GO" id="GO:0016020">
    <property type="term" value="C:membrane"/>
    <property type="evidence" value="ECO:0007669"/>
    <property type="project" value="UniProtKB-SubCell"/>
</dbReference>
<feature type="domain" description="TonB C-terminal" evidence="7">
    <location>
        <begin position="213"/>
        <end position="305"/>
    </location>
</feature>
<dbReference type="EMBL" id="JAGSPC010000001">
    <property type="protein sequence ID" value="MBV7258491.1"/>
    <property type="molecule type" value="Genomic_DNA"/>
</dbReference>
<keyword evidence="2" id="KW-0812">Transmembrane</keyword>
<proteinExistence type="predicted"/>
<evidence type="ECO:0000256" key="6">
    <source>
        <dbReference type="SAM" id="SignalP"/>
    </source>
</evidence>
<evidence type="ECO:0000313" key="9">
    <source>
        <dbReference type="Proteomes" id="UP001138681"/>
    </source>
</evidence>
<dbReference type="PROSITE" id="PS52015">
    <property type="entry name" value="TONB_CTD"/>
    <property type="match status" value="1"/>
</dbReference>